<evidence type="ECO:0000256" key="1">
    <source>
        <dbReference type="SAM" id="Phobius"/>
    </source>
</evidence>
<evidence type="ECO:0000313" key="2">
    <source>
        <dbReference type="EMBL" id="KXB37328.1"/>
    </source>
</evidence>
<gene>
    <name evidence="2" type="ORF">HMPREF3187_00594</name>
</gene>
<dbReference type="STRING" id="87541.AWM71_01645"/>
<feature type="transmembrane region" description="Helical" evidence="1">
    <location>
        <begin position="79"/>
        <end position="102"/>
    </location>
</feature>
<dbReference type="Pfam" id="PF09515">
    <property type="entry name" value="Thia_YuaJ"/>
    <property type="match status" value="1"/>
</dbReference>
<feature type="transmembrane region" description="Helical" evidence="1">
    <location>
        <begin position="156"/>
        <end position="176"/>
    </location>
</feature>
<keyword evidence="1" id="KW-0472">Membrane</keyword>
<dbReference type="RefSeq" id="WP_060936626.1">
    <property type="nucleotide sequence ID" value="NZ_JASOZP010000003.1"/>
</dbReference>
<dbReference type="Proteomes" id="UP000070422">
    <property type="component" value="Unassembled WGS sequence"/>
</dbReference>
<dbReference type="PATRIC" id="fig|87541.4.peg.595"/>
<keyword evidence="1" id="KW-1133">Transmembrane helix</keyword>
<dbReference type="GO" id="GO:0015234">
    <property type="term" value="F:thiamine transmembrane transporter activity"/>
    <property type="evidence" value="ECO:0007669"/>
    <property type="project" value="InterPro"/>
</dbReference>
<reference evidence="2 3" key="1">
    <citation type="submission" date="2016-01" db="EMBL/GenBank/DDBJ databases">
        <authorList>
            <person name="Oliw E.H."/>
        </authorList>
    </citation>
    <scope>NUCLEOTIDE SEQUENCE [LARGE SCALE GENOMIC DNA]</scope>
    <source>
        <strain evidence="2 3">KA00635</strain>
    </source>
</reference>
<dbReference type="OrthoDB" id="2166942at2"/>
<organism evidence="2 3">
    <name type="scientific">Aerococcus christensenii</name>
    <dbReference type="NCBI Taxonomy" id="87541"/>
    <lineage>
        <taxon>Bacteria</taxon>
        <taxon>Bacillati</taxon>
        <taxon>Bacillota</taxon>
        <taxon>Bacilli</taxon>
        <taxon>Lactobacillales</taxon>
        <taxon>Aerococcaceae</taxon>
        <taxon>Aerococcus</taxon>
    </lineage>
</organism>
<accession>A0A133Y2A4</accession>
<keyword evidence="1" id="KW-0812">Transmembrane</keyword>
<sequence>MKVSQRVIVLVEGLFYVALAYFIQSAFPDVLSPWHIAVRIGYTLLIYYSFRRGALAGVLMGIVLGTLSCLGLNQPGVQILQLVGIVIASGLLGMAGLFARNLQRTLYNHKMGPAYLNLVTGTIISWMAYFMCRFVINTFFVHQTEIRTYGVWQENLTSFFANTVISLLILIVMMNISSKNFIPKSTPYISRRERSRLLNDD</sequence>
<protein>
    <submittedName>
        <fullName evidence="2">Uncharacterized protein</fullName>
    </submittedName>
</protein>
<feature type="transmembrane region" description="Helical" evidence="1">
    <location>
        <begin position="7"/>
        <end position="24"/>
    </location>
</feature>
<dbReference type="EMBL" id="LSCQ01000027">
    <property type="protein sequence ID" value="KXB37328.1"/>
    <property type="molecule type" value="Genomic_DNA"/>
</dbReference>
<dbReference type="InterPro" id="IPR012651">
    <property type="entry name" value="Thia_Transptr_ThiT"/>
</dbReference>
<feature type="transmembrane region" description="Helical" evidence="1">
    <location>
        <begin position="55"/>
        <end position="73"/>
    </location>
</feature>
<dbReference type="Gene3D" id="1.10.1760.20">
    <property type="match status" value="1"/>
</dbReference>
<proteinExistence type="predicted"/>
<comment type="caution">
    <text evidence="2">The sequence shown here is derived from an EMBL/GenBank/DDBJ whole genome shotgun (WGS) entry which is preliminary data.</text>
</comment>
<dbReference type="GO" id="GO:0005886">
    <property type="term" value="C:plasma membrane"/>
    <property type="evidence" value="ECO:0007669"/>
    <property type="project" value="InterPro"/>
</dbReference>
<feature type="transmembrane region" description="Helical" evidence="1">
    <location>
        <begin position="114"/>
        <end position="136"/>
    </location>
</feature>
<dbReference type="AlphaFoldDB" id="A0A133Y2A4"/>
<name>A0A133Y2A4_9LACT</name>
<evidence type="ECO:0000313" key="3">
    <source>
        <dbReference type="Proteomes" id="UP000070422"/>
    </source>
</evidence>